<dbReference type="EMBL" id="JACTNZ010000002">
    <property type="protein sequence ID" value="KAG5560373.1"/>
    <property type="molecule type" value="Genomic_DNA"/>
</dbReference>
<dbReference type="AlphaFoldDB" id="A0AAV6L7L6"/>
<sequence length="281" mass="30968">MDVINEEANVVPEDVVSWVGNIIDLLEDTDEVEVTLRRINWLEQKDEDNVDQPFFELVGVVQQLIQNRSGELDVILGGGAFTVDGLELNDCQGLPTTPETLLICPAKLSIRVWLGHGGQWAAEIRYRCNSLNNGSFTTVEDAISAYEMASLGHLDEKFAVVGCAMGSSSITCNITSVVEGLELEAKTENHLGMYSFAILWTIWNMRNANVFENVNPDWELDLRTHKNKGWLLGSDVRRRSEGQNDAGKGWASLRRGQATLGMAGESPAAMGDVGKQTELKI</sequence>
<reference evidence="1" key="1">
    <citation type="submission" date="2020-08" db="EMBL/GenBank/DDBJ databases">
        <title>Plant Genome Project.</title>
        <authorList>
            <person name="Zhang R.-G."/>
        </authorList>
    </citation>
    <scope>NUCLEOTIDE SEQUENCE</scope>
    <source>
        <strain evidence="1">WSP0</strain>
        <tissue evidence="1">Leaf</tissue>
    </source>
</reference>
<dbReference type="Proteomes" id="UP000823749">
    <property type="component" value="Chromosome 2"/>
</dbReference>
<organism evidence="1 2">
    <name type="scientific">Rhododendron griersonianum</name>
    <dbReference type="NCBI Taxonomy" id="479676"/>
    <lineage>
        <taxon>Eukaryota</taxon>
        <taxon>Viridiplantae</taxon>
        <taxon>Streptophyta</taxon>
        <taxon>Embryophyta</taxon>
        <taxon>Tracheophyta</taxon>
        <taxon>Spermatophyta</taxon>
        <taxon>Magnoliopsida</taxon>
        <taxon>eudicotyledons</taxon>
        <taxon>Gunneridae</taxon>
        <taxon>Pentapetalae</taxon>
        <taxon>asterids</taxon>
        <taxon>Ericales</taxon>
        <taxon>Ericaceae</taxon>
        <taxon>Ericoideae</taxon>
        <taxon>Rhodoreae</taxon>
        <taxon>Rhododendron</taxon>
    </lineage>
</organism>
<accession>A0AAV6L7L6</accession>
<name>A0AAV6L7L6_9ERIC</name>
<keyword evidence="2" id="KW-1185">Reference proteome</keyword>
<comment type="caution">
    <text evidence="1">The sequence shown here is derived from an EMBL/GenBank/DDBJ whole genome shotgun (WGS) entry which is preliminary data.</text>
</comment>
<protein>
    <submittedName>
        <fullName evidence="1">Uncharacterized protein</fullName>
    </submittedName>
</protein>
<evidence type="ECO:0000313" key="2">
    <source>
        <dbReference type="Proteomes" id="UP000823749"/>
    </source>
</evidence>
<evidence type="ECO:0000313" key="1">
    <source>
        <dbReference type="EMBL" id="KAG5560373.1"/>
    </source>
</evidence>
<gene>
    <name evidence="1" type="ORF">RHGRI_003622</name>
</gene>
<proteinExistence type="predicted"/>